<feature type="transmembrane region" description="Helical" evidence="1">
    <location>
        <begin position="32"/>
        <end position="53"/>
    </location>
</feature>
<evidence type="ECO:0000313" key="3">
    <source>
        <dbReference type="Proteomes" id="UP000317909"/>
    </source>
</evidence>
<dbReference type="GO" id="GO:0090313">
    <property type="term" value="P:regulation of protein targeting to membrane"/>
    <property type="evidence" value="ECO:0007669"/>
    <property type="project" value="TreeGrafter"/>
</dbReference>
<dbReference type="GO" id="GO:0005886">
    <property type="term" value="C:plasma membrane"/>
    <property type="evidence" value="ECO:0007669"/>
    <property type="project" value="TreeGrafter"/>
</dbReference>
<organism evidence="2 3">
    <name type="scientific">Lacipirellula limnantheis</name>
    <dbReference type="NCBI Taxonomy" id="2528024"/>
    <lineage>
        <taxon>Bacteria</taxon>
        <taxon>Pseudomonadati</taxon>
        <taxon>Planctomycetota</taxon>
        <taxon>Planctomycetia</taxon>
        <taxon>Pirellulales</taxon>
        <taxon>Lacipirellulaceae</taxon>
        <taxon>Lacipirellula</taxon>
    </lineage>
</organism>
<protein>
    <submittedName>
        <fullName evidence="2">Uncharacterized protein</fullName>
    </submittedName>
</protein>
<keyword evidence="1" id="KW-1133">Transmembrane helix</keyword>
<evidence type="ECO:0000313" key="2">
    <source>
        <dbReference type="EMBL" id="QDT74419.1"/>
    </source>
</evidence>
<dbReference type="EMBL" id="CP036339">
    <property type="protein sequence ID" value="QDT74419.1"/>
    <property type="molecule type" value="Genomic_DNA"/>
</dbReference>
<evidence type="ECO:0000256" key="1">
    <source>
        <dbReference type="SAM" id="Phobius"/>
    </source>
</evidence>
<dbReference type="KEGG" id="llh:I41_36140"/>
<reference evidence="2 3" key="1">
    <citation type="submission" date="2019-02" db="EMBL/GenBank/DDBJ databases">
        <title>Deep-cultivation of Planctomycetes and their phenomic and genomic characterization uncovers novel biology.</title>
        <authorList>
            <person name="Wiegand S."/>
            <person name="Jogler M."/>
            <person name="Boedeker C."/>
            <person name="Pinto D."/>
            <person name="Vollmers J."/>
            <person name="Rivas-Marin E."/>
            <person name="Kohn T."/>
            <person name="Peeters S.H."/>
            <person name="Heuer A."/>
            <person name="Rast P."/>
            <person name="Oberbeckmann S."/>
            <person name="Bunk B."/>
            <person name="Jeske O."/>
            <person name="Meyerdierks A."/>
            <person name="Storesund J.E."/>
            <person name="Kallscheuer N."/>
            <person name="Luecker S."/>
            <person name="Lage O.M."/>
            <person name="Pohl T."/>
            <person name="Merkel B.J."/>
            <person name="Hornburger P."/>
            <person name="Mueller R.-W."/>
            <person name="Bruemmer F."/>
            <person name="Labrenz M."/>
            <person name="Spormann A.M."/>
            <person name="Op den Camp H."/>
            <person name="Overmann J."/>
            <person name="Amann R."/>
            <person name="Jetten M.S.M."/>
            <person name="Mascher T."/>
            <person name="Medema M.H."/>
            <person name="Devos D.P."/>
            <person name="Kaster A.-K."/>
            <person name="Ovreas L."/>
            <person name="Rohde M."/>
            <person name="Galperin M.Y."/>
            <person name="Jogler C."/>
        </authorList>
    </citation>
    <scope>NUCLEOTIDE SEQUENCE [LARGE SCALE GENOMIC DNA]</scope>
    <source>
        <strain evidence="2 3">I41</strain>
    </source>
</reference>
<dbReference type="InterPro" id="IPR052894">
    <property type="entry name" value="AsmA-related"/>
</dbReference>
<name>A0A517U1C0_9BACT</name>
<dbReference type="PANTHER" id="PTHR30441:SF4">
    <property type="entry name" value="PROTEIN ASMA"/>
    <property type="match status" value="1"/>
</dbReference>
<gene>
    <name evidence="2" type="ORF">I41_36140</name>
</gene>
<keyword evidence="1" id="KW-0812">Transmembrane</keyword>
<dbReference type="AlphaFoldDB" id="A0A517U1C0"/>
<sequence length="1109" mass="120220">MFARDNPQLVPHGQSKEAAAIVSRLVNACWSVFKFAVGLALVGVVTIGLYMYVRMDDEIRRHVEAFLGERYPHLEVSIGGARLVEGRGIIVYDVELAPRGDRRPHDELLIVDELLVVCDVEITTLVRGVPPIQRVEVKNPHLWLRRSAEGVWNFDQLLPRHPGGMPVPPIVIRGGEATLTSEFAPDSQPIILRDVDLTISPTAPAAAPGGWPSLKIEATAVGPQLKQLELHGTLDGPQQLVTAAATMQGIQLDEQLVAWIRPALPAVVAGTRLSGVVDGTINVTWQRGVAAAPAGGATFALRNGRVEDPRLPRPITELAARIKLDAAGIKVEDLTGKWGPSTLGLALTRQGWAPNAGMAVAARIDNVPLDDELYRTLAMAGNPQAGAGLKLANVLREEWDKYSPRGIVDATLQASFDGAKWSPVATLVGRELSFESDKFAYRLTGGAGSLTFKAGAPPQPPMLDVNLYGLAGEQRVNIVAQVVDPKPGAAGWAQISGENLEVDERLIAAVDQRIEIACNGKARAVLASIHPAGKFNLDYWRIDRPQPFAEPRITTQLTVTDGRVNYDGFPYPLQKISGVITAEGNRWTFANFQSGGRRTIAAHGHLMPTQPGGPHELWLHFEGQHVPLDEGLFWAVPEAVRNGWKMLQPNGSINVKADVKQLLGLGAPAFGVVVEPQPGATLRPQFFPYFMEEVQGVITYFDGKITVERLTARHQDGVTLGANGRGSFNGDHGWEFVLSGLWADGIKVRPALMTALPEKLRRLIDSLRPSGTFGLHGSELAFRQPASAIAPLETTWDLQLECHQTDLHCGIDVEGVTGSVRLVGSSNQQQSSSAGELNLESVAYQGIQLTNVKGPMWVDESECRFGKWAAEKTNQPERSLSGAVYGGAMLSDGWVQFAHTPLYAAEISVAGADLNRLMVERFGGRQSFKGKIDGSVRLKGEGPSLARLTGDGNVHIREADIYELPLLVSLLKILRYGAPDSKAFDESNIEFLINGPHIALNRIDFLGDVVDLYGYGETGFDEHVKLAFRAELGPREYAVPFVKKFVGQTSGNLMQLYVDGTLTEPKVATEAFPGFNQMIQQIRTDFEAGGGPVAREAARTDAFGRPLGR</sequence>
<proteinExistence type="predicted"/>
<accession>A0A517U1C0</accession>
<dbReference type="Proteomes" id="UP000317909">
    <property type="component" value="Chromosome"/>
</dbReference>
<keyword evidence="1" id="KW-0472">Membrane</keyword>
<dbReference type="PANTHER" id="PTHR30441">
    <property type="entry name" value="DUF748 DOMAIN-CONTAINING PROTEIN"/>
    <property type="match status" value="1"/>
</dbReference>
<keyword evidence="3" id="KW-1185">Reference proteome</keyword>